<dbReference type="AlphaFoldDB" id="A0A195BQ91"/>
<organism evidence="1 2">
    <name type="scientific">Atta colombica</name>
    <dbReference type="NCBI Taxonomy" id="520822"/>
    <lineage>
        <taxon>Eukaryota</taxon>
        <taxon>Metazoa</taxon>
        <taxon>Ecdysozoa</taxon>
        <taxon>Arthropoda</taxon>
        <taxon>Hexapoda</taxon>
        <taxon>Insecta</taxon>
        <taxon>Pterygota</taxon>
        <taxon>Neoptera</taxon>
        <taxon>Endopterygota</taxon>
        <taxon>Hymenoptera</taxon>
        <taxon>Apocrita</taxon>
        <taxon>Aculeata</taxon>
        <taxon>Formicoidea</taxon>
        <taxon>Formicidae</taxon>
        <taxon>Myrmicinae</taxon>
        <taxon>Atta</taxon>
    </lineage>
</organism>
<dbReference type="Proteomes" id="UP000078540">
    <property type="component" value="Unassembled WGS sequence"/>
</dbReference>
<name>A0A195BQ91_9HYME</name>
<evidence type="ECO:0000313" key="1">
    <source>
        <dbReference type="EMBL" id="KYM87848.1"/>
    </source>
</evidence>
<accession>A0A195BQ91</accession>
<protein>
    <submittedName>
        <fullName evidence="1">Uncharacterized protein</fullName>
    </submittedName>
</protein>
<reference evidence="1 2" key="1">
    <citation type="submission" date="2015-09" db="EMBL/GenBank/DDBJ databases">
        <title>Atta colombica WGS genome.</title>
        <authorList>
            <person name="Nygaard S."/>
            <person name="Hu H."/>
            <person name="Boomsma J."/>
            <person name="Zhang G."/>
        </authorList>
    </citation>
    <scope>NUCLEOTIDE SEQUENCE [LARGE SCALE GENOMIC DNA]</scope>
    <source>
        <strain evidence="1">Treedump-2</strain>
        <tissue evidence="1">Whole body</tissue>
    </source>
</reference>
<dbReference type="EMBL" id="KQ976428">
    <property type="protein sequence ID" value="KYM87848.1"/>
    <property type="molecule type" value="Genomic_DNA"/>
</dbReference>
<evidence type="ECO:0000313" key="2">
    <source>
        <dbReference type="Proteomes" id="UP000078540"/>
    </source>
</evidence>
<gene>
    <name evidence="1" type="ORF">ALC53_03283</name>
</gene>
<sequence>MLCNFAWQRVRRCPLDDKVIRAKAEHRAVHGGWRGYEEGCRIRGGVEWVADLPPLASRRMVHRTPVVGALQPGRTSVLHCIAPGSDLDPTDARAHTLVTVCNEGDSSRAADSTATGLSDSGSRWSDRLTEGFGGSADRARYPPHRDALDKTEIYIYIYVTAYVHPR</sequence>
<keyword evidence="2" id="KW-1185">Reference proteome</keyword>
<proteinExistence type="predicted"/>